<dbReference type="KEGG" id="aaqu:D3M96_10780"/>
<evidence type="ECO:0000313" key="4">
    <source>
        <dbReference type="Proteomes" id="UP000268070"/>
    </source>
</evidence>
<dbReference type="Proteomes" id="UP000268070">
    <property type="component" value="Chromosome"/>
</dbReference>
<proteinExistence type="predicted"/>
<dbReference type="InterPro" id="IPR007730">
    <property type="entry name" value="SPOR-like_dom"/>
</dbReference>
<evidence type="ECO:0000313" key="3">
    <source>
        <dbReference type="EMBL" id="AYN20965.1"/>
    </source>
</evidence>
<dbReference type="InterPro" id="IPR025743">
    <property type="entry name" value="TssM1_N"/>
</dbReference>
<dbReference type="Gene3D" id="3.30.70.1070">
    <property type="entry name" value="Sporulation related repeat"/>
    <property type="match status" value="1"/>
</dbReference>
<name>A0A3G2HV71_9BURK</name>
<feature type="region of interest" description="Disordered" evidence="1">
    <location>
        <begin position="1204"/>
        <end position="1239"/>
    </location>
</feature>
<sequence length="1330" mass="148060">MLKRSLRVLGFLALLLVLTGLAWLYVMHKGWPLWALPTLVLVALLLIWLAAGLRRRWLAWRLRRRLARDMPRVVGSQHAAFDAQWGAGLQVLRQARLGGRRSSLYALPWMLSLDVGPCQTQDDYARLAVQSLPAAGPGLDQGVGWFFMKASVMVWAGPVLGADEHTAQEAAWSRLLHQLMRTRRREPLNGLVFNIDLSWLLQANQEQLQAAGKQMRARHDALARVFQARIPVWLMLQGGEKVPGLSAWLQQLPPEVYDQALGYMVGGQGAEQGSLQFLAQAFESVGRRMAQLRIVLGQHGVQPAPVFELPERIAAQQAILQDLLAPAFEATPYSATPLLRGLYWQVRTPHQTREGIAFARDVLDRILPSCRYGWQVFDRWSPWRRVLRHSLVLAWLLLCGALAGGLFYSSERARSSLQAFAAQPLQQLETRMQKGALDEDVQSLNIWRSAIGRLDSANHGIQAWLPFQGHVRQVQQFYQQRFVDAFRREILQAFLDPLIVQDLPRVSRSGSETEVAAWSQYLVRRINLVAGQLRGSPLEGRPLPGMELATLYGDSASRQVGLQTGVLLGQQYVDYLRWSPERVQLQGELDALQAALRQLGLRARSPSWLLAWADFQNSIRPITLADFWSVRPDARAPVIAAGLTQTGTAAISGFVQELAEASGERSFWMGQSDVLEQGFRQLSYDAWYRFIVRFNDARFYLQTESDWDGAISSLFSVADPYARLFEAVDGLFQQVPAGERPAWVASMLTLQQLRLAARQAPAQEGLAGWLDQAQRVNALGHVGLRSVQQGESLTQSVQGVSASLAGIAPLRAYQTQLADAIKRLLQGPGSAQELARQTWGFGQDPQVQESLLHDAQHSLDDLRTQLQRDTAREDAVWTLMRGPLALVLDYTARRTACGLQDQWAASVLSVVQGVRSPVLAYELLYGDRGTVPQFLQGDLRYFVSRDAQSYGPRSALGQSMPLSGQFYAYANAVQARQVAHAETRLHDEQAARVRGSQIETLQQELAELDKQAKAVQSLAAAVVIDAEPPLLNTGARQLPQRTRLSLQCASGVTRLDNFNFPSRATFAWAQGQCGDAVLQIQFPGFVLERVYPGAEGFIDFLHEFSSGEHRFQASDFPQQEERLIDAGVQWLVLNWRLQGQRNLVDNVNQLHRIQARQAQINEQLLTLREAQSGVSSPMAQPSWTQDLVPERIVTQCWRSPVTVFQEEGPLPPDSAPTAPAPQKQAVQPASKRAAKPAPEQVAASLATPAQERSQQGWRVQVGVFADPRAAVEQLDALGIDAVQIPLPRPGRKDLYRVQSPVYDSREQARIVAGQIAQALRVNPELVPGDR</sequence>
<feature type="transmembrane region" description="Helical" evidence="2">
    <location>
        <begin position="34"/>
        <end position="53"/>
    </location>
</feature>
<dbReference type="SUPFAM" id="SSF110997">
    <property type="entry name" value="Sporulation related repeat"/>
    <property type="match status" value="1"/>
</dbReference>
<evidence type="ECO:0000256" key="1">
    <source>
        <dbReference type="SAM" id="MobiDB-lite"/>
    </source>
</evidence>
<feature type="compositionally biased region" description="Low complexity" evidence="1">
    <location>
        <begin position="1215"/>
        <end position="1229"/>
    </location>
</feature>
<dbReference type="PROSITE" id="PS51724">
    <property type="entry name" value="SPOR"/>
    <property type="match status" value="1"/>
</dbReference>
<dbReference type="InterPro" id="IPR053156">
    <property type="entry name" value="T6SS_TssM-like"/>
</dbReference>
<keyword evidence="2" id="KW-0812">Transmembrane</keyword>
<dbReference type="Pfam" id="PF14331">
    <property type="entry name" value="IcmF-related_N"/>
    <property type="match status" value="1"/>
</dbReference>
<dbReference type="PANTHER" id="PTHR36153:SF1">
    <property type="entry name" value="TYPE VI SECRETION SYSTEM COMPONENT TSSM1"/>
    <property type="match status" value="1"/>
</dbReference>
<dbReference type="Pfam" id="PF05036">
    <property type="entry name" value="SPOR"/>
    <property type="match status" value="1"/>
</dbReference>
<dbReference type="EMBL" id="CP032153">
    <property type="protein sequence ID" value="AYN20965.1"/>
    <property type="molecule type" value="Genomic_DNA"/>
</dbReference>
<dbReference type="InterPro" id="IPR036680">
    <property type="entry name" value="SPOR-like_sf"/>
</dbReference>
<accession>A0A3G2HV71</accession>
<keyword evidence="2" id="KW-1133">Transmembrane helix</keyword>
<dbReference type="PANTHER" id="PTHR36153">
    <property type="entry name" value="INNER MEMBRANE PROTEIN-RELATED"/>
    <property type="match status" value="1"/>
</dbReference>
<feature type="transmembrane region" description="Helical" evidence="2">
    <location>
        <begin position="386"/>
        <end position="408"/>
    </location>
</feature>
<gene>
    <name evidence="3" type="ORF">D3M96_10780</name>
</gene>
<keyword evidence="2" id="KW-0472">Membrane</keyword>
<dbReference type="GO" id="GO:0042834">
    <property type="term" value="F:peptidoglycan binding"/>
    <property type="evidence" value="ECO:0007669"/>
    <property type="project" value="InterPro"/>
</dbReference>
<dbReference type="OrthoDB" id="9758229at2"/>
<organism evidence="3 4">
    <name type="scientific">Alcaligenes aquatilis</name>
    <dbReference type="NCBI Taxonomy" id="323284"/>
    <lineage>
        <taxon>Bacteria</taxon>
        <taxon>Pseudomonadati</taxon>
        <taxon>Pseudomonadota</taxon>
        <taxon>Betaproteobacteria</taxon>
        <taxon>Burkholderiales</taxon>
        <taxon>Alcaligenaceae</taxon>
        <taxon>Alcaligenes</taxon>
    </lineage>
</organism>
<protein>
    <submittedName>
        <fullName evidence="3">Uncharacterized protein</fullName>
    </submittedName>
</protein>
<dbReference type="RefSeq" id="WP_094196772.1">
    <property type="nucleotide sequence ID" value="NZ_CP022390.1"/>
</dbReference>
<evidence type="ECO:0000256" key="2">
    <source>
        <dbReference type="SAM" id="Phobius"/>
    </source>
</evidence>
<reference evidence="3 4" key="1">
    <citation type="submission" date="2018-09" db="EMBL/GenBank/DDBJ databases">
        <title>Complete genome sequence of the hydrocarbonoclastic bacterium Alcaligenes aquatilis QD168, isolated from a crude-oil polluted marine sediment of Central Chile.</title>
        <authorList>
            <person name="Duran R.E."/>
            <person name="Barra B."/>
            <person name="Salva-Serra F."/>
            <person name="Mendez V."/>
            <person name="Moore E.R.B."/>
            <person name="Seeger M."/>
        </authorList>
    </citation>
    <scope>NUCLEOTIDE SEQUENCE [LARGE SCALE GENOMIC DNA]</scope>
    <source>
        <strain evidence="3 4">QD168</strain>
    </source>
</reference>